<evidence type="ECO:0000313" key="5">
    <source>
        <dbReference type="EMBL" id="MQX54981.1"/>
    </source>
</evidence>
<dbReference type="GO" id="GO:0005524">
    <property type="term" value="F:ATP binding"/>
    <property type="evidence" value="ECO:0007669"/>
    <property type="project" value="InterPro"/>
</dbReference>
<evidence type="ECO:0000313" key="6">
    <source>
        <dbReference type="Proteomes" id="UP000469421"/>
    </source>
</evidence>
<dbReference type="PROSITE" id="PS51196">
    <property type="entry name" value="SECA_MOTOR_DEAD"/>
    <property type="match status" value="1"/>
</dbReference>
<dbReference type="GO" id="GO:0005829">
    <property type="term" value="C:cytosol"/>
    <property type="evidence" value="ECO:0007669"/>
    <property type="project" value="TreeGrafter"/>
</dbReference>
<dbReference type="SMART" id="SM00957">
    <property type="entry name" value="SecA_DEAD"/>
    <property type="match status" value="1"/>
</dbReference>
<dbReference type="Proteomes" id="UP000469421">
    <property type="component" value="Unassembled WGS sequence"/>
</dbReference>
<dbReference type="EMBL" id="WIRE01000004">
    <property type="protein sequence ID" value="MQX54981.1"/>
    <property type="molecule type" value="Genomic_DNA"/>
</dbReference>
<evidence type="ECO:0000259" key="4">
    <source>
        <dbReference type="PROSITE" id="PS51196"/>
    </source>
</evidence>
<feature type="domain" description="SecA family profile" evidence="4">
    <location>
        <begin position="3"/>
        <end position="168"/>
    </location>
</feature>
<keyword evidence="2" id="KW-0653">Protein transport</keyword>
<dbReference type="InterPro" id="IPR014018">
    <property type="entry name" value="SecA_motor_DEAD"/>
</dbReference>
<dbReference type="GO" id="GO:0005886">
    <property type="term" value="C:plasma membrane"/>
    <property type="evidence" value="ECO:0007669"/>
    <property type="project" value="TreeGrafter"/>
</dbReference>
<dbReference type="PRINTS" id="PR00906">
    <property type="entry name" value="SECA"/>
</dbReference>
<organism evidence="5 6">
    <name type="scientific">Alcanivorax sediminis</name>
    <dbReference type="NCBI Taxonomy" id="2663008"/>
    <lineage>
        <taxon>Bacteria</taxon>
        <taxon>Pseudomonadati</taxon>
        <taxon>Pseudomonadota</taxon>
        <taxon>Gammaproteobacteria</taxon>
        <taxon>Oceanospirillales</taxon>
        <taxon>Alcanivoracaceae</taxon>
        <taxon>Alcanivorax</taxon>
    </lineage>
</organism>
<dbReference type="Pfam" id="PF07517">
    <property type="entry name" value="SecA_DEAD"/>
    <property type="match status" value="1"/>
</dbReference>
<keyword evidence="2" id="KW-0813">Transport</keyword>
<dbReference type="PANTHER" id="PTHR30612:SF0">
    <property type="entry name" value="CHLOROPLAST PROTEIN-TRANSPORTING ATPASE"/>
    <property type="match status" value="1"/>
</dbReference>
<dbReference type="SUPFAM" id="SSF52540">
    <property type="entry name" value="P-loop containing nucleoside triphosphate hydrolases"/>
    <property type="match status" value="1"/>
</dbReference>
<proteinExistence type="predicted"/>
<dbReference type="GO" id="GO:0006886">
    <property type="term" value="P:intracellular protein transport"/>
    <property type="evidence" value="ECO:0007669"/>
    <property type="project" value="InterPro"/>
</dbReference>
<dbReference type="GO" id="GO:0043952">
    <property type="term" value="P:protein transport by the Sec complex"/>
    <property type="evidence" value="ECO:0007669"/>
    <property type="project" value="TreeGrafter"/>
</dbReference>
<name>A0A6N7M3I6_9GAMM</name>
<accession>A0A6N7M3I6</accession>
<dbReference type="CDD" id="cd17928">
    <property type="entry name" value="DEXDc_SecA"/>
    <property type="match status" value="1"/>
</dbReference>
<evidence type="ECO:0000256" key="1">
    <source>
        <dbReference type="ARBA" id="ARBA00022475"/>
    </source>
</evidence>
<comment type="caution">
    <text evidence="5">The sequence shown here is derived from an EMBL/GenBank/DDBJ whole genome shotgun (WGS) entry which is preliminary data.</text>
</comment>
<dbReference type="GO" id="GO:0017038">
    <property type="term" value="P:protein import"/>
    <property type="evidence" value="ECO:0007669"/>
    <property type="project" value="InterPro"/>
</dbReference>
<evidence type="ECO:0000256" key="2">
    <source>
        <dbReference type="ARBA" id="ARBA00022927"/>
    </source>
</evidence>
<dbReference type="InterPro" id="IPR011115">
    <property type="entry name" value="SecA_DEAD"/>
</dbReference>
<sequence length="168" mass="18722">MLGTIVKKIIGTKNDRELKRMGKLVEAINSHGDALAQLTDADLQFKTREFREAYQQGKSLDELLPEAFAVVREASTRVMGMRHFDVQMMGGISLHEGRISEMRTGEGKTLTATLPVYLNALSGEGVHAVTVNDYLAERDANWMRPLYEFLGLSVGIILSQQPSEQKRA</sequence>
<keyword evidence="3" id="KW-0811">Translocation</keyword>
<dbReference type="InterPro" id="IPR000185">
    <property type="entry name" value="SecA"/>
</dbReference>
<gene>
    <name evidence="5" type="primary">secA</name>
    <name evidence="5" type="ORF">GFN93_17190</name>
</gene>
<dbReference type="GO" id="GO:0006605">
    <property type="term" value="P:protein targeting"/>
    <property type="evidence" value="ECO:0007669"/>
    <property type="project" value="InterPro"/>
</dbReference>
<dbReference type="PANTHER" id="PTHR30612">
    <property type="entry name" value="SECA INNER MEMBRANE COMPONENT OF SEC PROTEIN SECRETION SYSTEM"/>
    <property type="match status" value="1"/>
</dbReference>
<keyword evidence="1" id="KW-1003">Cell membrane</keyword>
<dbReference type="InterPro" id="IPR027417">
    <property type="entry name" value="P-loop_NTPase"/>
</dbReference>
<dbReference type="GO" id="GO:0031522">
    <property type="term" value="C:cell envelope Sec protein transport complex"/>
    <property type="evidence" value="ECO:0007669"/>
    <property type="project" value="TreeGrafter"/>
</dbReference>
<dbReference type="Gene3D" id="3.40.50.300">
    <property type="entry name" value="P-loop containing nucleotide triphosphate hydrolases"/>
    <property type="match status" value="1"/>
</dbReference>
<protein>
    <submittedName>
        <fullName evidence="5">Preprotein translocase subunit SecA</fullName>
    </submittedName>
</protein>
<keyword evidence="6" id="KW-1185">Reference proteome</keyword>
<evidence type="ECO:0000256" key="3">
    <source>
        <dbReference type="ARBA" id="ARBA00023010"/>
    </source>
</evidence>
<dbReference type="AlphaFoldDB" id="A0A6N7M3I6"/>
<keyword evidence="1" id="KW-0472">Membrane</keyword>
<feature type="non-terminal residue" evidence="5">
    <location>
        <position position="168"/>
    </location>
</feature>
<reference evidence="5 6" key="1">
    <citation type="submission" date="2019-10" db="EMBL/GenBank/DDBJ databases">
        <title>Alcanivorax sp.PA15-N-34 draft genome sequence.</title>
        <authorList>
            <person name="Liao X."/>
            <person name="Shao Z."/>
        </authorList>
    </citation>
    <scope>NUCLEOTIDE SEQUENCE [LARGE SCALE GENOMIC DNA]</scope>
    <source>
        <strain evidence="5 6">PA15-N-34</strain>
    </source>
</reference>